<gene>
    <name evidence="1" type="ORF">PHET_10384</name>
</gene>
<evidence type="ECO:0000313" key="2">
    <source>
        <dbReference type="Proteomes" id="UP000748531"/>
    </source>
</evidence>
<proteinExistence type="predicted"/>
<protein>
    <submittedName>
        <fullName evidence="1">Neurofibromin</fullName>
    </submittedName>
</protein>
<dbReference type="OrthoDB" id="28245at2759"/>
<dbReference type="EMBL" id="LUCH01008069">
    <property type="protein sequence ID" value="KAF5396473.1"/>
    <property type="molecule type" value="Genomic_DNA"/>
</dbReference>
<name>A0A8J4WE40_9TREM</name>
<reference evidence="1" key="1">
    <citation type="submission" date="2019-05" db="EMBL/GenBank/DDBJ databases">
        <title>Annotation for the trematode Paragonimus heterotremus.</title>
        <authorList>
            <person name="Choi Y.-J."/>
        </authorList>
    </citation>
    <scope>NUCLEOTIDE SEQUENCE</scope>
    <source>
        <strain evidence="1">LC</strain>
    </source>
</reference>
<sequence length="286" mass="33055">MADKKPNEWVQLLLLRFESQLPIRTGLHTAQSTQNMEQNKECLINVSRCKFSLVVSGLTKMLQSIGGMPVYGPDAERNFCDSLLIVLETLEKCLTCQSRDTSRLDETILVKNVLQELFKVRNLVLNFMNLTSDNVKMYNQLINLVSQVLYALSTQYFNAVFNRISNCLALAAQDESSGDLASELELIQHLNLDMRKLARLVFEICNRFRSLKKPTWLHLAVYLERAIWNWLENYPQEFDNLQKKPSDELAECCERLFYLFSSLCAESGRKKLLVWPLQMMLLVLCP</sequence>
<keyword evidence="2" id="KW-1185">Reference proteome</keyword>
<organism evidence="1 2">
    <name type="scientific">Paragonimus heterotremus</name>
    <dbReference type="NCBI Taxonomy" id="100268"/>
    <lineage>
        <taxon>Eukaryota</taxon>
        <taxon>Metazoa</taxon>
        <taxon>Spiralia</taxon>
        <taxon>Lophotrochozoa</taxon>
        <taxon>Platyhelminthes</taxon>
        <taxon>Trematoda</taxon>
        <taxon>Digenea</taxon>
        <taxon>Plagiorchiida</taxon>
        <taxon>Troglotremata</taxon>
        <taxon>Troglotrematidae</taxon>
        <taxon>Paragonimus</taxon>
    </lineage>
</organism>
<comment type="caution">
    <text evidence="1">The sequence shown here is derived from an EMBL/GenBank/DDBJ whole genome shotgun (WGS) entry which is preliminary data.</text>
</comment>
<accession>A0A8J4WE40</accession>
<evidence type="ECO:0000313" key="1">
    <source>
        <dbReference type="EMBL" id="KAF5396473.1"/>
    </source>
</evidence>
<feature type="non-terminal residue" evidence="1">
    <location>
        <position position="1"/>
    </location>
</feature>
<dbReference type="AlphaFoldDB" id="A0A8J4WE40"/>
<dbReference type="Proteomes" id="UP000748531">
    <property type="component" value="Unassembled WGS sequence"/>
</dbReference>